<name>A0A1J1IS83_9DIPT</name>
<dbReference type="OrthoDB" id="6159439at2759"/>
<organism evidence="1 2">
    <name type="scientific">Clunio marinus</name>
    <dbReference type="NCBI Taxonomy" id="568069"/>
    <lineage>
        <taxon>Eukaryota</taxon>
        <taxon>Metazoa</taxon>
        <taxon>Ecdysozoa</taxon>
        <taxon>Arthropoda</taxon>
        <taxon>Hexapoda</taxon>
        <taxon>Insecta</taxon>
        <taxon>Pterygota</taxon>
        <taxon>Neoptera</taxon>
        <taxon>Endopterygota</taxon>
        <taxon>Diptera</taxon>
        <taxon>Nematocera</taxon>
        <taxon>Chironomoidea</taxon>
        <taxon>Chironomidae</taxon>
        <taxon>Clunio</taxon>
    </lineage>
</organism>
<gene>
    <name evidence="1" type="ORF">CLUMA_CG016626</name>
</gene>
<dbReference type="AlphaFoldDB" id="A0A1J1IS83"/>
<sequence length="75" mass="8726">MREAIKDSISLDNKSIATLLLQKVNKTENKIELIMFYTLTIFIRSRSGSKFPSVRILAFKKLVRNKKNCQNKSQH</sequence>
<dbReference type="Proteomes" id="UP000183832">
    <property type="component" value="Unassembled WGS sequence"/>
</dbReference>
<accession>A0A1J1IS83</accession>
<dbReference type="EMBL" id="CVRI01000059">
    <property type="protein sequence ID" value="CRL03091.1"/>
    <property type="molecule type" value="Genomic_DNA"/>
</dbReference>
<evidence type="ECO:0000313" key="2">
    <source>
        <dbReference type="Proteomes" id="UP000183832"/>
    </source>
</evidence>
<reference evidence="1 2" key="1">
    <citation type="submission" date="2015-04" db="EMBL/GenBank/DDBJ databases">
        <authorList>
            <person name="Syromyatnikov M.Y."/>
            <person name="Popov V.N."/>
        </authorList>
    </citation>
    <scope>NUCLEOTIDE SEQUENCE [LARGE SCALE GENOMIC DNA]</scope>
</reference>
<proteinExistence type="predicted"/>
<evidence type="ECO:0000313" key="1">
    <source>
        <dbReference type="EMBL" id="CRL03091.1"/>
    </source>
</evidence>
<keyword evidence="2" id="KW-1185">Reference proteome</keyword>
<protein>
    <submittedName>
        <fullName evidence="1">CLUMA_CG016626, isoform A</fullName>
    </submittedName>
</protein>